<feature type="compositionally biased region" description="Low complexity" evidence="1">
    <location>
        <begin position="26"/>
        <end position="42"/>
    </location>
</feature>
<dbReference type="InParanoid" id="E9GG70"/>
<dbReference type="KEGG" id="dpx:DAPPUDRAFT_303456"/>
<evidence type="ECO:0000313" key="5">
    <source>
        <dbReference type="Proteomes" id="UP000000305"/>
    </source>
</evidence>
<dbReference type="AlphaFoldDB" id="E9GG70"/>
<accession>E9GG70</accession>
<evidence type="ECO:0000256" key="3">
    <source>
        <dbReference type="SAM" id="SignalP"/>
    </source>
</evidence>
<name>E9GG70_DAPPU</name>
<feature type="signal peptide" evidence="3">
    <location>
        <begin position="1"/>
        <end position="16"/>
    </location>
</feature>
<proteinExistence type="predicted"/>
<dbReference type="HOGENOM" id="CLU_1054710_0_0_1"/>
<organism evidence="4 5">
    <name type="scientific">Daphnia pulex</name>
    <name type="common">Water flea</name>
    <dbReference type="NCBI Taxonomy" id="6669"/>
    <lineage>
        <taxon>Eukaryota</taxon>
        <taxon>Metazoa</taxon>
        <taxon>Ecdysozoa</taxon>
        <taxon>Arthropoda</taxon>
        <taxon>Crustacea</taxon>
        <taxon>Branchiopoda</taxon>
        <taxon>Diplostraca</taxon>
        <taxon>Cladocera</taxon>
        <taxon>Anomopoda</taxon>
        <taxon>Daphniidae</taxon>
        <taxon>Daphnia</taxon>
    </lineage>
</organism>
<feature type="region of interest" description="Disordered" evidence="1">
    <location>
        <begin position="26"/>
        <end position="70"/>
    </location>
</feature>
<dbReference type="EMBL" id="GL732543">
    <property type="protein sequence ID" value="EFX81345.1"/>
    <property type="molecule type" value="Genomic_DNA"/>
</dbReference>
<evidence type="ECO:0000256" key="1">
    <source>
        <dbReference type="SAM" id="MobiDB-lite"/>
    </source>
</evidence>
<keyword evidence="2" id="KW-0812">Transmembrane</keyword>
<feature type="transmembrane region" description="Helical" evidence="2">
    <location>
        <begin position="168"/>
        <end position="190"/>
    </location>
</feature>
<dbReference type="OrthoDB" id="6348723at2759"/>
<feature type="chain" id="PRO_5003240321" evidence="3">
    <location>
        <begin position="17"/>
        <end position="264"/>
    </location>
</feature>
<keyword evidence="2" id="KW-1133">Transmembrane helix</keyword>
<gene>
    <name evidence="4" type="ORF">DAPPUDRAFT_303456</name>
</gene>
<reference evidence="4 5" key="1">
    <citation type="journal article" date="2011" name="Science">
        <title>The ecoresponsive genome of Daphnia pulex.</title>
        <authorList>
            <person name="Colbourne J.K."/>
            <person name="Pfrender M.E."/>
            <person name="Gilbert D."/>
            <person name="Thomas W.K."/>
            <person name="Tucker A."/>
            <person name="Oakley T.H."/>
            <person name="Tokishita S."/>
            <person name="Aerts A."/>
            <person name="Arnold G.J."/>
            <person name="Basu M.K."/>
            <person name="Bauer D.J."/>
            <person name="Caceres C.E."/>
            <person name="Carmel L."/>
            <person name="Casola C."/>
            <person name="Choi J.H."/>
            <person name="Detter J.C."/>
            <person name="Dong Q."/>
            <person name="Dusheyko S."/>
            <person name="Eads B.D."/>
            <person name="Frohlich T."/>
            <person name="Geiler-Samerotte K.A."/>
            <person name="Gerlach D."/>
            <person name="Hatcher P."/>
            <person name="Jogdeo S."/>
            <person name="Krijgsveld J."/>
            <person name="Kriventseva E.V."/>
            <person name="Kultz D."/>
            <person name="Laforsch C."/>
            <person name="Lindquist E."/>
            <person name="Lopez J."/>
            <person name="Manak J.R."/>
            <person name="Muller J."/>
            <person name="Pangilinan J."/>
            <person name="Patwardhan R.P."/>
            <person name="Pitluck S."/>
            <person name="Pritham E.J."/>
            <person name="Rechtsteiner A."/>
            <person name="Rho M."/>
            <person name="Rogozin I.B."/>
            <person name="Sakarya O."/>
            <person name="Salamov A."/>
            <person name="Schaack S."/>
            <person name="Shapiro H."/>
            <person name="Shiga Y."/>
            <person name="Skalitzky C."/>
            <person name="Smith Z."/>
            <person name="Souvorov A."/>
            <person name="Sung W."/>
            <person name="Tang Z."/>
            <person name="Tsuchiya D."/>
            <person name="Tu H."/>
            <person name="Vos H."/>
            <person name="Wang M."/>
            <person name="Wolf Y.I."/>
            <person name="Yamagata H."/>
            <person name="Yamada T."/>
            <person name="Ye Y."/>
            <person name="Shaw J.R."/>
            <person name="Andrews J."/>
            <person name="Crease T.J."/>
            <person name="Tang H."/>
            <person name="Lucas S.M."/>
            <person name="Robertson H.M."/>
            <person name="Bork P."/>
            <person name="Koonin E.V."/>
            <person name="Zdobnov E.M."/>
            <person name="Grigoriev I.V."/>
            <person name="Lynch M."/>
            <person name="Boore J.L."/>
        </authorList>
    </citation>
    <scope>NUCLEOTIDE SEQUENCE [LARGE SCALE GENOMIC DNA]</scope>
</reference>
<sequence>MTHFWILFILPAIAFAADQRTTVNFPSNAGSSQQQSPNGGQSMNAGVSVPESFFRNPASTSPERQSMNGGGQQNIVVEAYPNPNMNIGYYQSRNPVVAGAYGPPEPVQPGVVFPQGPAEVPNFYFNAGFNKGLGFRVPDALTGANYLGMGQHTPLGDLWATKADLLPAIFKTGFFITAIVVILKVIAFLVHAKHNFLLNGPLAVDASPVPVISILADRSSSSKSDEKTREKREASASPVVDPQTDFDQILAQLESIRSIFEQFN</sequence>
<keyword evidence="3" id="KW-0732">Signal</keyword>
<protein>
    <submittedName>
        <fullName evidence="4">Uncharacterized protein</fullName>
    </submittedName>
</protein>
<keyword evidence="2" id="KW-0472">Membrane</keyword>
<keyword evidence="5" id="KW-1185">Reference proteome</keyword>
<evidence type="ECO:0000313" key="4">
    <source>
        <dbReference type="EMBL" id="EFX81345.1"/>
    </source>
</evidence>
<feature type="compositionally biased region" description="Basic and acidic residues" evidence="1">
    <location>
        <begin position="223"/>
        <end position="234"/>
    </location>
</feature>
<dbReference type="Proteomes" id="UP000000305">
    <property type="component" value="Unassembled WGS sequence"/>
</dbReference>
<evidence type="ECO:0000256" key="2">
    <source>
        <dbReference type="SAM" id="Phobius"/>
    </source>
</evidence>
<feature type="compositionally biased region" description="Polar residues" evidence="1">
    <location>
        <begin position="57"/>
        <end position="67"/>
    </location>
</feature>
<feature type="region of interest" description="Disordered" evidence="1">
    <location>
        <begin position="222"/>
        <end position="243"/>
    </location>
</feature>